<accession>A0A2M7RK15</accession>
<feature type="transmembrane region" description="Helical" evidence="1">
    <location>
        <begin position="12"/>
        <end position="33"/>
    </location>
</feature>
<reference evidence="2 3" key="1">
    <citation type="submission" date="2017-09" db="EMBL/GenBank/DDBJ databases">
        <title>Depth-based differentiation of microbial function through sediment-hosted aquifers and enrichment of novel symbionts in the deep terrestrial subsurface.</title>
        <authorList>
            <person name="Probst A.J."/>
            <person name="Ladd B."/>
            <person name="Jarett J.K."/>
            <person name="Geller-Mcgrath D.E."/>
            <person name="Sieber C.M."/>
            <person name="Emerson J.B."/>
            <person name="Anantharaman K."/>
            <person name="Thomas B.C."/>
            <person name="Malmstrom R."/>
            <person name="Stieglmeier M."/>
            <person name="Klingl A."/>
            <person name="Woyke T."/>
            <person name="Ryan C.M."/>
            <person name="Banfield J.F."/>
        </authorList>
    </citation>
    <scope>NUCLEOTIDE SEQUENCE [LARGE SCALE GENOMIC DNA]</scope>
    <source>
        <strain evidence="2">CG_4_10_14_0_8_um_filter_42_10</strain>
    </source>
</reference>
<keyword evidence="1" id="KW-0472">Membrane</keyword>
<keyword evidence="1" id="KW-1133">Transmembrane helix</keyword>
<proteinExistence type="predicted"/>
<evidence type="ECO:0000313" key="2">
    <source>
        <dbReference type="EMBL" id="PIY96801.1"/>
    </source>
</evidence>
<comment type="caution">
    <text evidence="2">The sequence shown here is derived from an EMBL/GenBank/DDBJ whole genome shotgun (WGS) entry which is preliminary data.</text>
</comment>
<feature type="non-terminal residue" evidence="2">
    <location>
        <position position="496"/>
    </location>
</feature>
<organism evidence="2 3">
    <name type="scientific">Candidatus Kerfeldbacteria bacterium CG_4_10_14_0_8_um_filter_42_10</name>
    <dbReference type="NCBI Taxonomy" id="2014248"/>
    <lineage>
        <taxon>Bacteria</taxon>
        <taxon>Candidatus Kerfeldiibacteriota</taxon>
    </lineage>
</organism>
<sequence length="496" mass="49687">MGKIFKKFNSLATVSVSITIGSLVIGLGINIAWADWTPPSGNPPEGSIAAPINISSASQYKEGGLMLGGTSGPGSYKLNVQGTAYITENLDMDSGLNIKGNILATGTSGTQSVGSDASPFDALWIKSDLATSGIQFDVASGNAGFKYNNSGGQFEFWRTSAIMTLSDAGDLNVVGNAVIDQGLTVDTNTLVVDATDNQVGIGTADPGESLDVASGNVEITTGNLTVGSSTFTPGTKINVGSLAVPVSGIGLIASSSDNYGVMAYSTGTGAIALSAYAPNGYGAYGKTDSLTYTGIYGETTAVGTTIDEGIAIYGKGAGIVIGGGAGADINNVPTNPGTFSTAVFGKGGQLSGNYTDHFNSFGVYGDSGDINEPPDDKNIYTYGVYGKAGDITNASASSNAHTYGVFGEASTSVDPDGLSYAGWFEGDTVINGNLTIGDPASPFMTIDQAGGKVGIGAASPLVKLHVQANDGEAGVYGIAGDSGAAIPDGPLITVAG</sequence>
<protein>
    <submittedName>
        <fullName evidence="2">Uncharacterized protein</fullName>
    </submittedName>
</protein>
<evidence type="ECO:0000256" key="1">
    <source>
        <dbReference type="SAM" id="Phobius"/>
    </source>
</evidence>
<evidence type="ECO:0000313" key="3">
    <source>
        <dbReference type="Proteomes" id="UP000230779"/>
    </source>
</evidence>
<gene>
    <name evidence="2" type="ORF">COY66_02625</name>
</gene>
<dbReference type="AlphaFoldDB" id="A0A2M7RK15"/>
<name>A0A2M7RK15_9BACT</name>
<dbReference type="EMBL" id="PFMD01000027">
    <property type="protein sequence ID" value="PIY96801.1"/>
    <property type="molecule type" value="Genomic_DNA"/>
</dbReference>
<dbReference type="Proteomes" id="UP000230779">
    <property type="component" value="Unassembled WGS sequence"/>
</dbReference>
<keyword evidence="1" id="KW-0812">Transmembrane</keyword>